<evidence type="ECO:0000313" key="2">
    <source>
        <dbReference type="Proteomes" id="UP001285441"/>
    </source>
</evidence>
<dbReference type="EMBL" id="JAULSW010000005">
    <property type="protein sequence ID" value="KAK3380929.1"/>
    <property type="molecule type" value="Genomic_DNA"/>
</dbReference>
<accession>A0AAE0NG93</accession>
<gene>
    <name evidence="1" type="ORF">B0H63DRAFT_523668</name>
</gene>
<evidence type="ECO:0000313" key="1">
    <source>
        <dbReference type="EMBL" id="KAK3380929.1"/>
    </source>
</evidence>
<protein>
    <submittedName>
        <fullName evidence="1">Uncharacterized protein</fullName>
    </submittedName>
</protein>
<comment type="caution">
    <text evidence="1">The sequence shown here is derived from an EMBL/GenBank/DDBJ whole genome shotgun (WGS) entry which is preliminary data.</text>
</comment>
<keyword evidence="2" id="KW-1185">Reference proteome</keyword>
<dbReference type="Proteomes" id="UP001285441">
    <property type="component" value="Unassembled WGS sequence"/>
</dbReference>
<reference evidence="1" key="2">
    <citation type="submission" date="2023-06" db="EMBL/GenBank/DDBJ databases">
        <authorList>
            <consortium name="Lawrence Berkeley National Laboratory"/>
            <person name="Haridas S."/>
            <person name="Hensen N."/>
            <person name="Bonometti L."/>
            <person name="Westerberg I."/>
            <person name="Brannstrom I.O."/>
            <person name="Guillou S."/>
            <person name="Cros-Aarteil S."/>
            <person name="Calhoun S."/>
            <person name="Kuo A."/>
            <person name="Mondo S."/>
            <person name="Pangilinan J."/>
            <person name="Riley R."/>
            <person name="LaButti K."/>
            <person name="Andreopoulos B."/>
            <person name="Lipzen A."/>
            <person name="Chen C."/>
            <person name="Yanf M."/>
            <person name="Daum C."/>
            <person name="Ng V."/>
            <person name="Clum A."/>
            <person name="Steindorff A."/>
            <person name="Ohm R."/>
            <person name="Martin F."/>
            <person name="Silar P."/>
            <person name="Natvig D."/>
            <person name="Lalanne C."/>
            <person name="Gautier V."/>
            <person name="Ament-velasquez S.L."/>
            <person name="Kruys A."/>
            <person name="Hutchinson M.I."/>
            <person name="Powell A.J."/>
            <person name="Barry K."/>
            <person name="Miller A.N."/>
            <person name="Grigoriev I.V."/>
            <person name="Debuchy R."/>
            <person name="Gladieux P."/>
            <person name="Thoren M.H."/>
            <person name="Johannesson H."/>
        </authorList>
    </citation>
    <scope>NUCLEOTIDE SEQUENCE</scope>
    <source>
        <strain evidence="1">CBS 232.78</strain>
    </source>
</reference>
<sequence>MNANVGNVGQHGQIPAAPGGNGALLATLQTMPGEIRNWYTAGLQGQLRCWTYARPDLRKRHFPTCGPSRRYPTISAARSWRLFTVTCCSAERHYCLRWVRRAVRHSNTDFMVKLHLQIDTEGMRSWEQVLRSLVSNQHGNHLREVIITALTRMVHTEVLPWMDPTQPDLEEIQRVSPRFYTFMRYINQNPQFLPAGPVINDPRLVAYLQAMKNDPGFSPALTGSAALSYEQIRLLATARAKERQFFG</sequence>
<dbReference type="AlphaFoldDB" id="A0AAE0NG93"/>
<reference evidence="1" key="1">
    <citation type="journal article" date="2023" name="Mol. Phylogenet. Evol.">
        <title>Genome-scale phylogeny and comparative genomics of the fungal order Sordariales.</title>
        <authorList>
            <person name="Hensen N."/>
            <person name="Bonometti L."/>
            <person name="Westerberg I."/>
            <person name="Brannstrom I.O."/>
            <person name="Guillou S."/>
            <person name="Cros-Aarteil S."/>
            <person name="Calhoun S."/>
            <person name="Haridas S."/>
            <person name="Kuo A."/>
            <person name="Mondo S."/>
            <person name="Pangilinan J."/>
            <person name="Riley R."/>
            <person name="LaButti K."/>
            <person name="Andreopoulos B."/>
            <person name="Lipzen A."/>
            <person name="Chen C."/>
            <person name="Yan M."/>
            <person name="Daum C."/>
            <person name="Ng V."/>
            <person name="Clum A."/>
            <person name="Steindorff A."/>
            <person name="Ohm R.A."/>
            <person name="Martin F."/>
            <person name="Silar P."/>
            <person name="Natvig D.O."/>
            <person name="Lalanne C."/>
            <person name="Gautier V."/>
            <person name="Ament-Velasquez S.L."/>
            <person name="Kruys A."/>
            <person name="Hutchinson M.I."/>
            <person name="Powell A.J."/>
            <person name="Barry K."/>
            <person name="Miller A.N."/>
            <person name="Grigoriev I.V."/>
            <person name="Debuchy R."/>
            <person name="Gladieux P."/>
            <person name="Hiltunen Thoren M."/>
            <person name="Johannesson H."/>
        </authorList>
    </citation>
    <scope>NUCLEOTIDE SEQUENCE</scope>
    <source>
        <strain evidence="1">CBS 232.78</strain>
    </source>
</reference>
<organism evidence="1 2">
    <name type="scientific">Podospora didyma</name>
    <dbReference type="NCBI Taxonomy" id="330526"/>
    <lineage>
        <taxon>Eukaryota</taxon>
        <taxon>Fungi</taxon>
        <taxon>Dikarya</taxon>
        <taxon>Ascomycota</taxon>
        <taxon>Pezizomycotina</taxon>
        <taxon>Sordariomycetes</taxon>
        <taxon>Sordariomycetidae</taxon>
        <taxon>Sordariales</taxon>
        <taxon>Podosporaceae</taxon>
        <taxon>Podospora</taxon>
    </lineage>
</organism>
<proteinExistence type="predicted"/>
<name>A0AAE0NG93_9PEZI</name>